<evidence type="ECO:0000313" key="6">
    <source>
        <dbReference type="EMBL" id="OYD06705.1"/>
    </source>
</evidence>
<name>A0A235B516_9BACL</name>
<dbReference type="InterPro" id="IPR036388">
    <property type="entry name" value="WH-like_DNA-bd_sf"/>
</dbReference>
<dbReference type="Pfam" id="PF09339">
    <property type="entry name" value="HTH_IclR"/>
    <property type="match status" value="1"/>
</dbReference>
<dbReference type="InterPro" id="IPR029016">
    <property type="entry name" value="GAF-like_dom_sf"/>
</dbReference>
<dbReference type="PROSITE" id="PS51077">
    <property type="entry name" value="HTH_ICLR"/>
    <property type="match status" value="1"/>
</dbReference>
<dbReference type="SMART" id="SM00346">
    <property type="entry name" value="HTH_ICLR"/>
    <property type="match status" value="1"/>
</dbReference>
<dbReference type="AlphaFoldDB" id="A0A235B516"/>
<comment type="caution">
    <text evidence="6">The sequence shown here is derived from an EMBL/GenBank/DDBJ whole genome shotgun (WGS) entry which is preliminary data.</text>
</comment>
<dbReference type="Gene3D" id="3.30.450.40">
    <property type="match status" value="1"/>
</dbReference>
<dbReference type="OrthoDB" id="9791752at2"/>
<evidence type="ECO:0000256" key="3">
    <source>
        <dbReference type="ARBA" id="ARBA00023163"/>
    </source>
</evidence>
<dbReference type="RefSeq" id="WP_094265269.1">
    <property type="nucleotide sequence ID" value="NZ_NOWF01000009.1"/>
</dbReference>
<gene>
    <name evidence="6" type="ORF">CHM34_14075</name>
</gene>
<accession>A0A235B516</accession>
<evidence type="ECO:0000259" key="5">
    <source>
        <dbReference type="PROSITE" id="PS51078"/>
    </source>
</evidence>
<keyword evidence="3" id="KW-0804">Transcription</keyword>
<dbReference type="InterPro" id="IPR005471">
    <property type="entry name" value="Tscrpt_reg_IclR_N"/>
</dbReference>
<evidence type="ECO:0000313" key="7">
    <source>
        <dbReference type="Proteomes" id="UP000215459"/>
    </source>
</evidence>
<dbReference type="InterPro" id="IPR050707">
    <property type="entry name" value="HTH_MetabolicPath_Reg"/>
</dbReference>
<sequence>MDNQKKTPYGTAVLKAISILEYLSEKEEAQGVSEIARGTGLNKPTVFKLLETLTLVGWVEKEEREARFRPGLSLIRLAQRSLDQMNVVKLTEPELKQLNEETGETVHLGLLDKWQVVYVNKLECKQTVRMYSQIGRTAPLYCTGIGKALLSCLTEEELGQFFAETELKPFTPQTITRREELLQNLEEIRSKGYAVDKGEHEEEVRCMAIPLQHQNKVYGAVSVSAPRYRTDDERLLRFFTPLENCRRRILERLSAAI</sequence>
<evidence type="ECO:0000259" key="4">
    <source>
        <dbReference type="PROSITE" id="PS51077"/>
    </source>
</evidence>
<dbReference type="SUPFAM" id="SSF46785">
    <property type="entry name" value="Winged helix' DNA-binding domain"/>
    <property type="match status" value="1"/>
</dbReference>
<feature type="domain" description="HTH iclR-type" evidence="4">
    <location>
        <begin position="10"/>
        <end position="72"/>
    </location>
</feature>
<dbReference type="PROSITE" id="PS51078">
    <property type="entry name" value="ICLR_ED"/>
    <property type="match status" value="1"/>
</dbReference>
<organism evidence="6 7">
    <name type="scientific">Paludifilum halophilum</name>
    <dbReference type="NCBI Taxonomy" id="1642702"/>
    <lineage>
        <taxon>Bacteria</taxon>
        <taxon>Bacillati</taxon>
        <taxon>Bacillota</taxon>
        <taxon>Bacilli</taxon>
        <taxon>Bacillales</taxon>
        <taxon>Thermoactinomycetaceae</taxon>
        <taxon>Paludifilum</taxon>
    </lineage>
</organism>
<dbReference type="SUPFAM" id="SSF55781">
    <property type="entry name" value="GAF domain-like"/>
    <property type="match status" value="1"/>
</dbReference>
<dbReference type="EMBL" id="NOWF01000009">
    <property type="protein sequence ID" value="OYD06705.1"/>
    <property type="molecule type" value="Genomic_DNA"/>
</dbReference>
<dbReference type="GO" id="GO:0003677">
    <property type="term" value="F:DNA binding"/>
    <property type="evidence" value="ECO:0007669"/>
    <property type="project" value="UniProtKB-KW"/>
</dbReference>
<reference evidence="6 7" key="1">
    <citation type="submission" date="2017-07" db="EMBL/GenBank/DDBJ databases">
        <title>The genome sequence of Paludifilum halophilum highlights mechanisms for microbial adaptation to high salt environemnts.</title>
        <authorList>
            <person name="Belbahri L."/>
        </authorList>
    </citation>
    <scope>NUCLEOTIDE SEQUENCE [LARGE SCALE GENOMIC DNA]</scope>
    <source>
        <strain evidence="6 7">DSM 102817</strain>
    </source>
</reference>
<proteinExistence type="predicted"/>
<dbReference type="PANTHER" id="PTHR30136">
    <property type="entry name" value="HELIX-TURN-HELIX TRANSCRIPTIONAL REGULATOR, ICLR FAMILY"/>
    <property type="match status" value="1"/>
</dbReference>
<keyword evidence="2" id="KW-0238">DNA-binding</keyword>
<protein>
    <recommendedName>
        <fullName evidence="8">IclR family transcriptional regulator</fullName>
    </recommendedName>
</protein>
<dbReference type="Proteomes" id="UP000215459">
    <property type="component" value="Unassembled WGS sequence"/>
</dbReference>
<dbReference type="Pfam" id="PF01614">
    <property type="entry name" value="IclR_C"/>
    <property type="match status" value="1"/>
</dbReference>
<keyword evidence="7" id="KW-1185">Reference proteome</keyword>
<evidence type="ECO:0008006" key="8">
    <source>
        <dbReference type="Google" id="ProtNLM"/>
    </source>
</evidence>
<dbReference type="PANTHER" id="PTHR30136:SF24">
    <property type="entry name" value="HTH-TYPE TRANSCRIPTIONAL REPRESSOR ALLR"/>
    <property type="match status" value="1"/>
</dbReference>
<dbReference type="InterPro" id="IPR036390">
    <property type="entry name" value="WH_DNA-bd_sf"/>
</dbReference>
<feature type="domain" description="IclR-ED" evidence="5">
    <location>
        <begin position="73"/>
        <end position="255"/>
    </location>
</feature>
<keyword evidence="1" id="KW-0805">Transcription regulation</keyword>
<evidence type="ECO:0000256" key="2">
    <source>
        <dbReference type="ARBA" id="ARBA00023125"/>
    </source>
</evidence>
<dbReference type="GO" id="GO:0003700">
    <property type="term" value="F:DNA-binding transcription factor activity"/>
    <property type="evidence" value="ECO:0007669"/>
    <property type="project" value="TreeGrafter"/>
</dbReference>
<evidence type="ECO:0000256" key="1">
    <source>
        <dbReference type="ARBA" id="ARBA00023015"/>
    </source>
</evidence>
<dbReference type="GO" id="GO:0045892">
    <property type="term" value="P:negative regulation of DNA-templated transcription"/>
    <property type="evidence" value="ECO:0007669"/>
    <property type="project" value="TreeGrafter"/>
</dbReference>
<dbReference type="InterPro" id="IPR014757">
    <property type="entry name" value="Tscrpt_reg_IclR_C"/>
</dbReference>
<dbReference type="Gene3D" id="1.10.10.10">
    <property type="entry name" value="Winged helix-like DNA-binding domain superfamily/Winged helix DNA-binding domain"/>
    <property type="match status" value="1"/>
</dbReference>